<dbReference type="SMART" id="SM00267">
    <property type="entry name" value="GGDEF"/>
    <property type="match status" value="1"/>
</dbReference>
<name>A0A1Q9AK42_9HYPH</name>
<dbReference type="Gene3D" id="3.30.70.270">
    <property type="match status" value="1"/>
</dbReference>
<gene>
    <name evidence="5" type="ORF">BJF92_08215</name>
</gene>
<reference evidence="5 6" key="1">
    <citation type="submission" date="2016-09" db="EMBL/GenBank/DDBJ databases">
        <title>Rhizobium sp. nov., a novel species isolated from the rice rhizosphere.</title>
        <authorList>
            <person name="Zhao J."/>
            <person name="Zhang X."/>
        </authorList>
    </citation>
    <scope>NUCLEOTIDE SEQUENCE [LARGE SCALE GENOMIC DNA]</scope>
    <source>
        <strain evidence="5 6">MH17</strain>
    </source>
</reference>
<dbReference type="GO" id="GO:0043709">
    <property type="term" value="P:cell adhesion involved in single-species biofilm formation"/>
    <property type="evidence" value="ECO:0007669"/>
    <property type="project" value="TreeGrafter"/>
</dbReference>
<feature type="domain" description="GGDEF" evidence="4">
    <location>
        <begin position="176"/>
        <end position="317"/>
    </location>
</feature>
<dbReference type="InterPro" id="IPR029787">
    <property type="entry name" value="Nucleotide_cyclase"/>
</dbReference>
<dbReference type="SUPFAM" id="SSF55785">
    <property type="entry name" value="PYP-like sensor domain (PAS domain)"/>
    <property type="match status" value="1"/>
</dbReference>
<dbReference type="FunFam" id="3.30.70.270:FF:000001">
    <property type="entry name" value="Diguanylate cyclase domain protein"/>
    <property type="match status" value="1"/>
</dbReference>
<dbReference type="GO" id="GO:0005886">
    <property type="term" value="C:plasma membrane"/>
    <property type="evidence" value="ECO:0007669"/>
    <property type="project" value="TreeGrafter"/>
</dbReference>
<accession>A0A1Q9AK42</accession>
<sequence length="318" mass="34654">MEGAIIPLQSGRLKDPVLAQFSIDAVADMIIWLDQDGRYVFVNKATTQLLGYSSEELTTRTVCDMDPDVDAARWSAHWDELGRLGSVMLETTNRAKDGTVIPVEVRATMVTYRGVKYNCAIVRDITERRRAEAERRALTERIRQMSMTDGLTGVANRRCFDERLAAYVEEADAMGRPLSLIMLDVDHFKSFNDRYGHLAGDDCLRRVAGAVEDTLRPAGGLAARYGGEEFACILPGVDGVEALRWAQRVRGALHALAIPHEGAPAGCVTASMGLASARPSFPLKTPGPWTVALVAAADACLYRAKSEGRDRIVAGGGR</sequence>
<feature type="domain" description="PAS" evidence="3">
    <location>
        <begin position="23"/>
        <end position="61"/>
    </location>
</feature>
<dbReference type="Pfam" id="PF00990">
    <property type="entry name" value="GGDEF"/>
    <property type="match status" value="1"/>
</dbReference>
<dbReference type="SMART" id="SM00086">
    <property type="entry name" value="PAC"/>
    <property type="match status" value="1"/>
</dbReference>
<dbReference type="GO" id="GO:1902201">
    <property type="term" value="P:negative regulation of bacterial-type flagellum-dependent cell motility"/>
    <property type="evidence" value="ECO:0007669"/>
    <property type="project" value="TreeGrafter"/>
</dbReference>
<dbReference type="InterPro" id="IPR043128">
    <property type="entry name" value="Rev_trsase/Diguanyl_cyclase"/>
</dbReference>
<organism evidence="5 6">
    <name type="scientific">Xaviernesmea rhizosphaerae</name>
    <dbReference type="NCBI Taxonomy" id="1672749"/>
    <lineage>
        <taxon>Bacteria</taxon>
        <taxon>Pseudomonadati</taxon>
        <taxon>Pseudomonadota</taxon>
        <taxon>Alphaproteobacteria</taxon>
        <taxon>Hyphomicrobiales</taxon>
        <taxon>Rhizobiaceae</taxon>
        <taxon>Rhizobium/Agrobacterium group</taxon>
        <taxon>Xaviernesmea</taxon>
    </lineage>
</organism>
<dbReference type="InterPro" id="IPR035965">
    <property type="entry name" value="PAS-like_dom_sf"/>
</dbReference>
<dbReference type="InterPro" id="IPR050469">
    <property type="entry name" value="Diguanylate_Cyclase"/>
</dbReference>
<dbReference type="NCBIfam" id="TIGR00229">
    <property type="entry name" value="sensory_box"/>
    <property type="match status" value="1"/>
</dbReference>
<evidence type="ECO:0000313" key="6">
    <source>
        <dbReference type="Proteomes" id="UP000186143"/>
    </source>
</evidence>
<dbReference type="Proteomes" id="UP000186143">
    <property type="component" value="Unassembled WGS sequence"/>
</dbReference>
<dbReference type="SUPFAM" id="SSF55073">
    <property type="entry name" value="Nucleotide cyclase"/>
    <property type="match status" value="1"/>
</dbReference>
<dbReference type="EC" id="2.7.7.65" evidence="1"/>
<evidence type="ECO:0000259" key="4">
    <source>
        <dbReference type="PROSITE" id="PS50887"/>
    </source>
</evidence>
<dbReference type="EMBL" id="MKIO01000027">
    <property type="protein sequence ID" value="OLP55646.1"/>
    <property type="molecule type" value="Genomic_DNA"/>
</dbReference>
<dbReference type="Gene3D" id="3.30.450.20">
    <property type="entry name" value="PAS domain"/>
    <property type="match status" value="1"/>
</dbReference>
<comment type="caution">
    <text evidence="5">The sequence shown here is derived from an EMBL/GenBank/DDBJ whole genome shotgun (WGS) entry which is preliminary data.</text>
</comment>
<proteinExistence type="predicted"/>
<evidence type="ECO:0000256" key="2">
    <source>
        <dbReference type="ARBA" id="ARBA00034247"/>
    </source>
</evidence>
<protein>
    <recommendedName>
        <fullName evidence="1">diguanylate cyclase</fullName>
        <ecNumber evidence="1">2.7.7.65</ecNumber>
    </recommendedName>
</protein>
<dbReference type="CDD" id="cd01949">
    <property type="entry name" value="GGDEF"/>
    <property type="match status" value="1"/>
</dbReference>
<dbReference type="InterPro" id="IPR000160">
    <property type="entry name" value="GGDEF_dom"/>
</dbReference>
<evidence type="ECO:0000313" key="5">
    <source>
        <dbReference type="EMBL" id="OLP55646.1"/>
    </source>
</evidence>
<dbReference type="NCBIfam" id="TIGR00254">
    <property type="entry name" value="GGDEF"/>
    <property type="match status" value="1"/>
</dbReference>
<evidence type="ECO:0000259" key="3">
    <source>
        <dbReference type="PROSITE" id="PS50112"/>
    </source>
</evidence>
<comment type="catalytic activity">
    <reaction evidence="2">
        <text>2 GTP = 3',3'-c-di-GMP + 2 diphosphate</text>
        <dbReference type="Rhea" id="RHEA:24898"/>
        <dbReference type="ChEBI" id="CHEBI:33019"/>
        <dbReference type="ChEBI" id="CHEBI:37565"/>
        <dbReference type="ChEBI" id="CHEBI:58805"/>
        <dbReference type="EC" id="2.7.7.65"/>
    </reaction>
</comment>
<dbReference type="CDD" id="cd00130">
    <property type="entry name" value="PAS"/>
    <property type="match status" value="1"/>
</dbReference>
<dbReference type="PANTHER" id="PTHR45138:SF9">
    <property type="entry name" value="DIGUANYLATE CYCLASE DGCM-RELATED"/>
    <property type="match status" value="1"/>
</dbReference>
<dbReference type="PROSITE" id="PS50887">
    <property type="entry name" value="GGDEF"/>
    <property type="match status" value="1"/>
</dbReference>
<dbReference type="PROSITE" id="PS50112">
    <property type="entry name" value="PAS"/>
    <property type="match status" value="1"/>
</dbReference>
<evidence type="ECO:0000256" key="1">
    <source>
        <dbReference type="ARBA" id="ARBA00012528"/>
    </source>
</evidence>
<dbReference type="PANTHER" id="PTHR45138">
    <property type="entry name" value="REGULATORY COMPONENTS OF SENSORY TRANSDUCTION SYSTEM"/>
    <property type="match status" value="1"/>
</dbReference>
<dbReference type="Pfam" id="PF13426">
    <property type="entry name" value="PAS_9"/>
    <property type="match status" value="1"/>
</dbReference>
<dbReference type="AlphaFoldDB" id="A0A1Q9AK42"/>
<dbReference type="InterPro" id="IPR000014">
    <property type="entry name" value="PAS"/>
</dbReference>
<dbReference type="InterPro" id="IPR001610">
    <property type="entry name" value="PAC"/>
</dbReference>
<dbReference type="STRING" id="1672749.BJF92_08215"/>
<dbReference type="OrthoDB" id="9812260at2"/>
<dbReference type="GO" id="GO:0052621">
    <property type="term" value="F:diguanylate cyclase activity"/>
    <property type="evidence" value="ECO:0007669"/>
    <property type="project" value="UniProtKB-EC"/>
</dbReference>